<feature type="region of interest" description="Disordered" evidence="1">
    <location>
        <begin position="82"/>
        <end position="110"/>
    </location>
</feature>
<dbReference type="Proteomes" id="UP000237105">
    <property type="component" value="Unassembled WGS sequence"/>
</dbReference>
<feature type="compositionally biased region" description="Basic and acidic residues" evidence="1">
    <location>
        <begin position="1"/>
        <end position="19"/>
    </location>
</feature>
<feature type="compositionally biased region" description="Gly residues" evidence="1">
    <location>
        <begin position="90"/>
        <end position="104"/>
    </location>
</feature>
<feature type="region of interest" description="Disordered" evidence="1">
    <location>
        <begin position="1"/>
        <end position="33"/>
    </location>
</feature>
<accession>A0A2P5DR63</accession>
<evidence type="ECO:0000313" key="3">
    <source>
        <dbReference type="Proteomes" id="UP000237105"/>
    </source>
</evidence>
<proteinExistence type="predicted"/>
<reference evidence="3" key="1">
    <citation type="submission" date="2016-06" db="EMBL/GenBank/DDBJ databases">
        <title>Parallel loss of symbiosis genes in relatives of nitrogen-fixing non-legume Parasponia.</title>
        <authorList>
            <person name="Van Velzen R."/>
            <person name="Holmer R."/>
            <person name="Bu F."/>
            <person name="Rutten L."/>
            <person name="Van Zeijl A."/>
            <person name="Liu W."/>
            <person name="Santuari L."/>
            <person name="Cao Q."/>
            <person name="Sharma T."/>
            <person name="Shen D."/>
            <person name="Roswanjaya Y."/>
            <person name="Wardhani T."/>
            <person name="Kalhor M.S."/>
            <person name="Jansen J."/>
            <person name="Van den Hoogen J."/>
            <person name="Gungor B."/>
            <person name="Hartog M."/>
            <person name="Hontelez J."/>
            <person name="Verver J."/>
            <person name="Yang W.-C."/>
            <person name="Schijlen E."/>
            <person name="Repin R."/>
            <person name="Schilthuizen M."/>
            <person name="Schranz E."/>
            <person name="Heidstra R."/>
            <person name="Miyata K."/>
            <person name="Fedorova E."/>
            <person name="Kohlen W."/>
            <person name="Bisseling T."/>
            <person name="Smit S."/>
            <person name="Geurts R."/>
        </authorList>
    </citation>
    <scope>NUCLEOTIDE SEQUENCE [LARGE SCALE GENOMIC DNA]</scope>
    <source>
        <strain evidence="3">cv. WU1-14</strain>
    </source>
</reference>
<dbReference type="AlphaFoldDB" id="A0A2P5DR63"/>
<evidence type="ECO:0000313" key="2">
    <source>
        <dbReference type="EMBL" id="PON75759.1"/>
    </source>
</evidence>
<protein>
    <submittedName>
        <fullName evidence="2">Uncharacterized protein</fullName>
    </submittedName>
</protein>
<organism evidence="2 3">
    <name type="scientific">Parasponia andersonii</name>
    <name type="common">Sponia andersonii</name>
    <dbReference type="NCBI Taxonomy" id="3476"/>
    <lineage>
        <taxon>Eukaryota</taxon>
        <taxon>Viridiplantae</taxon>
        <taxon>Streptophyta</taxon>
        <taxon>Embryophyta</taxon>
        <taxon>Tracheophyta</taxon>
        <taxon>Spermatophyta</taxon>
        <taxon>Magnoliopsida</taxon>
        <taxon>eudicotyledons</taxon>
        <taxon>Gunneridae</taxon>
        <taxon>Pentapetalae</taxon>
        <taxon>rosids</taxon>
        <taxon>fabids</taxon>
        <taxon>Rosales</taxon>
        <taxon>Cannabaceae</taxon>
        <taxon>Parasponia</taxon>
    </lineage>
</organism>
<evidence type="ECO:0000256" key="1">
    <source>
        <dbReference type="SAM" id="MobiDB-lite"/>
    </source>
</evidence>
<gene>
    <name evidence="2" type="ORF">PanWU01x14_040190</name>
</gene>
<dbReference type="EMBL" id="JXTB01000022">
    <property type="protein sequence ID" value="PON75759.1"/>
    <property type="molecule type" value="Genomic_DNA"/>
</dbReference>
<name>A0A2P5DR63_PARAD</name>
<keyword evidence="3" id="KW-1185">Reference proteome</keyword>
<comment type="caution">
    <text evidence="2">The sequence shown here is derived from an EMBL/GenBank/DDBJ whole genome shotgun (WGS) entry which is preliminary data.</text>
</comment>
<sequence length="110" mass="11174">MMWRRETGSRGQERDHADPDTDAEGGGGVGAVEGVVGDEAGVVVEVVVMVVVVVVVEGGGRCDNEDVPEAHHAHLRREAVVDGPRRWAGPHGGGGCGGGSGGGPSIEAER</sequence>